<keyword evidence="5 6" id="KW-0472">Membrane</keyword>
<feature type="transmembrane region" description="Helical" evidence="6">
    <location>
        <begin position="194"/>
        <end position="215"/>
    </location>
</feature>
<dbReference type="Pfam" id="PF04479">
    <property type="entry name" value="RTA1"/>
    <property type="match status" value="1"/>
</dbReference>
<dbReference type="GO" id="GO:0016020">
    <property type="term" value="C:membrane"/>
    <property type="evidence" value="ECO:0007669"/>
    <property type="project" value="UniProtKB-SubCell"/>
</dbReference>
<feature type="transmembrane region" description="Helical" evidence="6">
    <location>
        <begin position="121"/>
        <end position="140"/>
    </location>
</feature>
<feature type="transmembrane region" description="Helical" evidence="6">
    <location>
        <begin position="37"/>
        <end position="63"/>
    </location>
</feature>
<protein>
    <submittedName>
        <fullName evidence="7">LAQU0S05e06700g1_1</fullName>
    </submittedName>
</protein>
<evidence type="ECO:0000256" key="2">
    <source>
        <dbReference type="ARBA" id="ARBA00009969"/>
    </source>
</evidence>
<evidence type="ECO:0000256" key="4">
    <source>
        <dbReference type="ARBA" id="ARBA00022989"/>
    </source>
</evidence>
<keyword evidence="8" id="KW-1185">Reference proteome</keyword>
<proteinExistence type="inferred from homology"/>
<organism evidence="7 8">
    <name type="scientific">Lachancea quebecensis</name>
    <dbReference type="NCBI Taxonomy" id="1654605"/>
    <lineage>
        <taxon>Eukaryota</taxon>
        <taxon>Fungi</taxon>
        <taxon>Dikarya</taxon>
        <taxon>Ascomycota</taxon>
        <taxon>Saccharomycotina</taxon>
        <taxon>Saccharomycetes</taxon>
        <taxon>Saccharomycetales</taxon>
        <taxon>Saccharomycetaceae</taxon>
        <taxon>Lachancea</taxon>
    </lineage>
</organism>
<comment type="similarity">
    <text evidence="2">Belongs to the lipid-translocating exporter (LTE) (TC 9.A.26.1) family.</text>
</comment>
<feature type="transmembrane region" description="Helical" evidence="6">
    <location>
        <begin position="305"/>
        <end position="326"/>
    </location>
</feature>
<gene>
    <name evidence="7" type="ORF">LAQU0_S05e06700g</name>
</gene>
<keyword evidence="4 6" id="KW-1133">Transmembrane helix</keyword>
<dbReference type="InterPro" id="IPR007568">
    <property type="entry name" value="RTA1"/>
</dbReference>
<evidence type="ECO:0000313" key="8">
    <source>
        <dbReference type="Proteomes" id="UP000236544"/>
    </source>
</evidence>
<dbReference type="PANTHER" id="PTHR31465:SF1">
    <property type="entry name" value="PROTEIN RTA1-RELATED"/>
    <property type="match status" value="1"/>
</dbReference>
<sequence length="359" mass="39588">MSVTVKENMMFAATVSLKPSSYTAANGTIVHYLKRPYYAYMPIVGGAAAFAALFGISLVILSVQMWQYSKQRTSMERQIVVNAPVSHDQTEDIESRDSGTLGFVAPAPVEPCSNAKIIGKFVPLMVGLVVEIGGYAARIVSRNDLFAIGPYVAQTVMLLVAPALMAATIYMNFGRLLTLLRATKLSMVPARFNTTIFVMGDVLSFVLQGAGGGILGASDNHQLGSNIVIAGLAIQVFVFGFFVATEVRFLICAQRMSPVAYRISRHWKVLNINLFVSSLLILVRSIVRLVEFAQGFHGYIMEHEWFIYVFDAVPMFLVAVSFITLFHNGNLFRVEFECTSMISNSSKYSMTSIEEFIDK</sequence>
<dbReference type="EMBL" id="LN890537">
    <property type="protein sequence ID" value="CUS22496.1"/>
    <property type="molecule type" value="Genomic_DNA"/>
</dbReference>
<evidence type="ECO:0000256" key="1">
    <source>
        <dbReference type="ARBA" id="ARBA00004141"/>
    </source>
</evidence>
<dbReference type="AlphaFoldDB" id="A0A0P1KS22"/>
<feature type="transmembrane region" description="Helical" evidence="6">
    <location>
        <begin position="227"/>
        <end position="251"/>
    </location>
</feature>
<comment type="subcellular location">
    <subcellularLocation>
        <location evidence="1">Membrane</location>
        <topology evidence="1">Multi-pass membrane protein</topology>
    </subcellularLocation>
</comment>
<keyword evidence="3 6" id="KW-0812">Transmembrane</keyword>
<feature type="transmembrane region" description="Helical" evidence="6">
    <location>
        <begin position="152"/>
        <end position="173"/>
    </location>
</feature>
<reference evidence="8" key="1">
    <citation type="submission" date="2015-10" db="EMBL/GenBank/DDBJ databases">
        <authorList>
            <person name="Devillers H."/>
        </authorList>
    </citation>
    <scope>NUCLEOTIDE SEQUENCE [LARGE SCALE GENOMIC DNA]</scope>
</reference>
<dbReference type="Proteomes" id="UP000236544">
    <property type="component" value="Unassembled WGS sequence"/>
</dbReference>
<dbReference type="OrthoDB" id="3358017at2759"/>
<evidence type="ECO:0000256" key="5">
    <source>
        <dbReference type="ARBA" id="ARBA00023136"/>
    </source>
</evidence>
<evidence type="ECO:0000313" key="7">
    <source>
        <dbReference type="EMBL" id="CUS22496.1"/>
    </source>
</evidence>
<accession>A0A0P1KS22</accession>
<dbReference type="PANTHER" id="PTHR31465">
    <property type="entry name" value="PROTEIN RTA1-RELATED"/>
    <property type="match status" value="1"/>
</dbReference>
<evidence type="ECO:0000256" key="6">
    <source>
        <dbReference type="SAM" id="Phobius"/>
    </source>
</evidence>
<name>A0A0P1KS22_9SACH</name>
<feature type="transmembrane region" description="Helical" evidence="6">
    <location>
        <begin position="272"/>
        <end position="293"/>
    </location>
</feature>
<evidence type="ECO:0000256" key="3">
    <source>
        <dbReference type="ARBA" id="ARBA00022692"/>
    </source>
</evidence>